<dbReference type="SUPFAM" id="SSF81383">
    <property type="entry name" value="F-box domain"/>
    <property type="match status" value="1"/>
</dbReference>
<dbReference type="Gramene" id="ESQ43134">
    <property type="protein sequence ID" value="ESQ43134"/>
    <property type="gene ID" value="EUTSA_v10015873mg"/>
</dbReference>
<name>V4LHE1_EUTSA</name>
<dbReference type="InterPro" id="IPR006566">
    <property type="entry name" value="FBD"/>
</dbReference>
<dbReference type="eggNOG" id="ENOG502RYTW">
    <property type="taxonomic scope" value="Eukaryota"/>
</dbReference>
<dbReference type="Pfam" id="PF08387">
    <property type="entry name" value="FBD"/>
    <property type="match status" value="1"/>
</dbReference>
<keyword evidence="3" id="KW-1185">Reference proteome</keyword>
<dbReference type="PANTHER" id="PTHR31900:SF25">
    <property type="entry name" value="FBD DOMAIN-CONTAINING PROTEIN"/>
    <property type="match status" value="1"/>
</dbReference>
<dbReference type="OMA" id="PRRSINC"/>
<evidence type="ECO:0000313" key="2">
    <source>
        <dbReference type="EMBL" id="ESQ43134.1"/>
    </source>
</evidence>
<dbReference type="Pfam" id="PF24758">
    <property type="entry name" value="LRR_At5g56370"/>
    <property type="match status" value="1"/>
</dbReference>
<dbReference type="SUPFAM" id="SSF52047">
    <property type="entry name" value="RNI-like"/>
    <property type="match status" value="1"/>
</dbReference>
<accession>V4LHE1</accession>
<dbReference type="AlphaFoldDB" id="V4LHE1"/>
<dbReference type="InterPro" id="IPR036047">
    <property type="entry name" value="F-box-like_dom_sf"/>
</dbReference>
<dbReference type="EMBL" id="KI517464">
    <property type="protein sequence ID" value="ESQ43134.1"/>
    <property type="molecule type" value="Genomic_DNA"/>
</dbReference>
<dbReference type="PANTHER" id="PTHR31900">
    <property type="entry name" value="F-BOX/RNI SUPERFAMILY PROTEIN-RELATED"/>
    <property type="match status" value="1"/>
</dbReference>
<gene>
    <name evidence="2" type="ORF">EUTSA_v10015873mg</name>
</gene>
<dbReference type="CDD" id="cd22160">
    <property type="entry name" value="F-box_AtFBL13-like"/>
    <property type="match status" value="1"/>
</dbReference>
<dbReference type="InterPro" id="IPR032675">
    <property type="entry name" value="LRR_dom_sf"/>
</dbReference>
<dbReference type="SMART" id="SM00579">
    <property type="entry name" value="FBD"/>
    <property type="match status" value="1"/>
</dbReference>
<dbReference type="InterPro" id="IPR050232">
    <property type="entry name" value="FBL13/AtMIF1-like"/>
</dbReference>
<proteinExistence type="predicted"/>
<dbReference type="InterPro" id="IPR001810">
    <property type="entry name" value="F-box_dom"/>
</dbReference>
<dbReference type="OrthoDB" id="1052855at2759"/>
<dbReference type="Pfam" id="PF00646">
    <property type="entry name" value="F-box"/>
    <property type="match status" value="1"/>
</dbReference>
<dbReference type="Gene3D" id="1.20.1280.50">
    <property type="match status" value="1"/>
</dbReference>
<dbReference type="STRING" id="72664.V4LHE1"/>
<organism evidence="2 3">
    <name type="scientific">Eutrema salsugineum</name>
    <name type="common">Saltwater cress</name>
    <name type="synonym">Sisymbrium salsugineum</name>
    <dbReference type="NCBI Taxonomy" id="72664"/>
    <lineage>
        <taxon>Eukaryota</taxon>
        <taxon>Viridiplantae</taxon>
        <taxon>Streptophyta</taxon>
        <taxon>Embryophyta</taxon>
        <taxon>Tracheophyta</taxon>
        <taxon>Spermatophyta</taxon>
        <taxon>Magnoliopsida</taxon>
        <taxon>eudicotyledons</taxon>
        <taxon>Gunneridae</taxon>
        <taxon>Pentapetalae</taxon>
        <taxon>rosids</taxon>
        <taxon>malvids</taxon>
        <taxon>Brassicales</taxon>
        <taxon>Brassicaceae</taxon>
        <taxon>Eutremeae</taxon>
        <taxon>Eutrema</taxon>
    </lineage>
</organism>
<dbReference type="InterPro" id="IPR053781">
    <property type="entry name" value="F-box_AtFBL13-like"/>
</dbReference>
<reference evidence="2 3" key="1">
    <citation type="journal article" date="2013" name="Front. Plant Sci.">
        <title>The Reference Genome of the Halophytic Plant Eutrema salsugineum.</title>
        <authorList>
            <person name="Yang R."/>
            <person name="Jarvis D.E."/>
            <person name="Chen H."/>
            <person name="Beilstein M.A."/>
            <person name="Grimwood J."/>
            <person name="Jenkins J."/>
            <person name="Shu S."/>
            <person name="Prochnik S."/>
            <person name="Xin M."/>
            <person name="Ma C."/>
            <person name="Schmutz J."/>
            <person name="Wing R.A."/>
            <person name="Mitchell-Olds T."/>
            <person name="Schumaker K.S."/>
            <person name="Wang X."/>
        </authorList>
    </citation>
    <scope>NUCLEOTIDE SEQUENCE [LARGE SCALE GENOMIC DNA]</scope>
</reference>
<feature type="domain" description="FBD" evidence="1">
    <location>
        <begin position="385"/>
        <end position="455"/>
    </location>
</feature>
<protein>
    <recommendedName>
        <fullName evidence="1">FBD domain-containing protein</fullName>
    </recommendedName>
</protein>
<dbReference type="Proteomes" id="UP000030689">
    <property type="component" value="Unassembled WGS sequence"/>
</dbReference>
<sequence>MVGRGEVKQARCTGSSQRLKKDWISLLPDPLISQILSLLPTKEAVRTSLLSTRWKPLWLWVSCLDLASCEFPDLNAFVSFGDRFFDSSRVSCISQLNIHVLDGTEDGVHVVPFLESWIDAAVKRKIQHLDVWCSPGHIIYQVPISIYTCEKLVSLKLFQMNMVDDAGFVSLPCVKTMHLKHVWFPNDSTFERLVSCCPALKELEIDVRGVKVFRVHSLSLKRLVFERRFTAFEVVSVLGVVIDAPLLGFLKMDDRYSESVVIKNLDSNAKLDVSLGFGDVFDEASVSSKRNKVREFLPGISKVGEMIISAETFMVFHLNSSLQSLPQFDLMSRLEATVCLSDLIWLPTFLERCPNLKFLVLALDNLIDEIGSEEMNIISFSTVPECLLSSLKFVDIKSSFSGNAAEMKLVRYLQENSIILEKITLRLSSCADDIVVITKLLEIPRRSINCQVLVL</sequence>
<dbReference type="InterPro" id="IPR055411">
    <property type="entry name" value="LRR_FXL15/At3g58940/PEG3-like"/>
</dbReference>
<dbReference type="KEGG" id="eus:EUTSA_v10015873mg"/>
<dbReference type="Gene3D" id="3.80.10.10">
    <property type="entry name" value="Ribonuclease Inhibitor"/>
    <property type="match status" value="1"/>
</dbReference>
<evidence type="ECO:0000313" key="3">
    <source>
        <dbReference type="Proteomes" id="UP000030689"/>
    </source>
</evidence>
<evidence type="ECO:0000259" key="1">
    <source>
        <dbReference type="SMART" id="SM00579"/>
    </source>
</evidence>